<dbReference type="AlphaFoldDB" id="A0A0F9DBG5"/>
<dbReference type="InterPro" id="IPR051533">
    <property type="entry name" value="WaaL-like"/>
</dbReference>
<feature type="transmembrane region" description="Helical" evidence="5">
    <location>
        <begin position="355"/>
        <end position="375"/>
    </location>
</feature>
<gene>
    <name evidence="7" type="ORF">LCGC14_2509060</name>
</gene>
<comment type="caution">
    <text evidence="7">The sequence shown here is derived from an EMBL/GenBank/DDBJ whole genome shotgun (WGS) entry which is preliminary data.</text>
</comment>
<proteinExistence type="predicted"/>
<feature type="transmembrane region" description="Helical" evidence="5">
    <location>
        <begin position="387"/>
        <end position="408"/>
    </location>
</feature>
<evidence type="ECO:0000256" key="5">
    <source>
        <dbReference type="SAM" id="Phobius"/>
    </source>
</evidence>
<evidence type="ECO:0000256" key="3">
    <source>
        <dbReference type="ARBA" id="ARBA00022989"/>
    </source>
</evidence>
<name>A0A0F9DBG5_9ZZZZ</name>
<dbReference type="InterPro" id="IPR007016">
    <property type="entry name" value="O-antigen_ligase-rel_domated"/>
</dbReference>
<feature type="transmembrane region" description="Helical" evidence="5">
    <location>
        <begin position="420"/>
        <end position="437"/>
    </location>
</feature>
<feature type="transmembrane region" description="Helical" evidence="5">
    <location>
        <begin position="241"/>
        <end position="257"/>
    </location>
</feature>
<reference evidence="7" key="1">
    <citation type="journal article" date="2015" name="Nature">
        <title>Complex archaea that bridge the gap between prokaryotes and eukaryotes.</title>
        <authorList>
            <person name="Spang A."/>
            <person name="Saw J.H."/>
            <person name="Jorgensen S.L."/>
            <person name="Zaremba-Niedzwiedzka K."/>
            <person name="Martijn J."/>
            <person name="Lind A.E."/>
            <person name="van Eijk R."/>
            <person name="Schleper C."/>
            <person name="Guy L."/>
            <person name="Ettema T.J."/>
        </authorList>
    </citation>
    <scope>NUCLEOTIDE SEQUENCE</scope>
</reference>
<evidence type="ECO:0000313" key="7">
    <source>
        <dbReference type="EMBL" id="KKL15091.1"/>
    </source>
</evidence>
<feature type="transmembrane region" description="Helical" evidence="5">
    <location>
        <begin position="154"/>
        <end position="172"/>
    </location>
</feature>
<feature type="transmembrane region" description="Helical" evidence="5">
    <location>
        <begin position="64"/>
        <end position="85"/>
    </location>
</feature>
<feature type="transmembrane region" description="Helical" evidence="5">
    <location>
        <begin position="125"/>
        <end position="142"/>
    </location>
</feature>
<keyword evidence="2 5" id="KW-0812">Transmembrane</keyword>
<keyword evidence="3 5" id="KW-1133">Transmembrane helix</keyword>
<evidence type="ECO:0000256" key="1">
    <source>
        <dbReference type="ARBA" id="ARBA00004141"/>
    </source>
</evidence>
<dbReference type="PANTHER" id="PTHR37422:SF13">
    <property type="entry name" value="LIPOPOLYSACCHARIDE BIOSYNTHESIS PROTEIN PA4999-RELATED"/>
    <property type="match status" value="1"/>
</dbReference>
<feature type="transmembrane region" description="Helical" evidence="5">
    <location>
        <begin position="92"/>
        <end position="113"/>
    </location>
</feature>
<protein>
    <recommendedName>
        <fullName evidence="6">O-antigen ligase-related domain-containing protein</fullName>
    </recommendedName>
</protein>
<evidence type="ECO:0000259" key="6">
    <source>
        <dbReference type="Pfam" id="PF04932"/>
    </source>
</evidence>
<feature type="transmembrane region" description="Helical" evidence="5">
    <location>
        <begin position="33"/>
        <end position="52"/>
    </location>
</feature>
<feature type="domain" description="O-antigen ligase-related" evidence="6">
    <location>
        <begin position="227"/>
        <end position="370"/>
    </location>
</feature>
<feature type="transmembrane region" description="Helical" evidence="5">
    <location>
        <begin position="264"/>
        <end position="282"/>
    </location>
</feature>
<organism evidence="7">
    <name type="scientific">marine sediment metagenome</name>
    <dbReference type="NCBI Taxonomy" id="412755"/>
    <lineage>
        <taxon>unclassified sequences</taxon>
        <taxon>metagenomes</taxon>
        <taxon>ecological metagenomes</taxon>
    </lineage>
</organism>
<sequence>MHLRKDMNNNYLNISFAQNINTEQHISGRKDKIRFSIAFILIYLIIAMHYFTLPTIHIYSEADIYIELVLFILLLIASCLTFLVYQYPFPKHLLIVLMIPSIALFYVFYGIIISKNNTFRAFYEYQTYLFFLSALFPIIFINRIQEARFILKGLLLSTIIYALFVFIQFPLLPYNITFIPGKFTESFMGENLNRFFPAAQVAIHLIFFYFYREVLRRPNIHNIVLFTLFTATEIMSLSRHLWASMFVGVIAITLIERKEILKKLPIMMLFILLGTFSIAIYFSNTSFGQSVLKRMSMISISAAKTDSSLMWRATEYKYAKKAISSQPVLGHGLGYAYHNINQFPNSEYYIHNAYLYYWMKMGLAGIIAFLTYLFYLLRLSFHVYRTYINDNIISGFAIAIFAFILGYIPSLVFSPAFSTGYILVQLVSVLLGILIKLKMLDNESKSLKPHD</sequence>
<accession>A0A0F9DBG5</accession>
<dbReference type="Pfam" id="PF04932">
    <property type="entry name" value="Wzy_C"/>
    <property type="match status" value="1"/>
</dbReference>
<comment type="subcellular location">
    <subcellularLocation>
        <location evidence="1">Membrane</location>
        <topology evidence="1">Multi-pass membrane protein</topology>
    </subcellularLocation>
</comment>
<dbReference type="GO" id="GO:0016020">
    <property type="term" value="C:membrane"/>
    <property type="evidence" value="ECO:0007669"/>
    <property type="project" value="UniProtKB-SubCell"/>
</dbReference>
<evidence type="ECO:0000256" key="4">
    <source>
        <dbReference type="ARBA" id="ARBA00023136"/>
    </source>
</evidence>
<feature type="transmembrane region" description="Helical" evidence="5">
    <location>
        <begin position="192"/>
        <end position="211"/>
    </location>
</feature>
<evidence type="ECO:0000256" key="2">
    <source>
        <dbReference type="ARBA" id="ARBA00022692"/>
    </source>
</evidence>
<dbReference type="PANTHER" id="PTHR37422">
    <property type="entry name" value="TEICHURONIC ACID BIOSYNTHESIS PROTEIN TUAE"/>
    <property type="match status" value="1"/>
</dbReference>
<dbReference type="EMBL" id="LAZR01040198">
    <property type="protein sequence ID" value="KKL15091.1"/>
    <property type="molecule type" value="Genomic_DNA"/>
</dbReference>
<keyword evidence="4 5" id="KW-0472">Membrane</keyword>